<evidence type="ECO:0000313" key="2">
    <source>
        <dbReference type="EMBL" id="GFS12366.1"/>
    </source>
</evidence>
<sequence>MADDADVPPLEDMTEVVQKADAIRESRNGPSKPNGVSSTSAKQRAKVVKKPATHVVKPSCELVGKGDAASDQPVETKKAVAPTTKPSNTGMFGGMKKGFLFGSPGASNKKASASSTKPSSAKASAENSKKSTENIPYITPKGQTKSELAFDEVQQAMSEAKGLLENQDWITNDLLTKIEKNDTLRNKFADVKFMQALEEFQKDPEGAMQKYKGNQEVEKFLQEFCGLLGDHFTSLGDGSAQPKPETGSSQSSQPVPVKSPKNSSSPQITEISTKDSKASGAAEKTPKIVELLPDKTEPPSSKPKQSSKAKIVELDKEDDSAPSAFSKLNIDTASSQSTSRSGGSGKGRVPDILTYTPGAGADIQEVPKAPLMDDEEVREVLKDQKVMETLMDPQVMNIIQLLRSNPEKAQRIVDKATGDLKEKITLLIMKGLLRFQAS</sequence>
<evidence type="ECO:0000313" key="3">
    <source>
        <dbReference type="Proteomes" id="UP000762676"/>
    </source>
</evidence>
<feature type="region of interest" description="Disordered" evidence="1">
    <location>
        <begin position="232"/>
        <end position="359"/>
    </location>
</feature>
<name>A0AAV4IV13_9GAST</name>
<feature type="compositionally biased region" description="Low complexity" evidence="1">
    <location>
        <begin position="248"/>
        <end position="267"/>
    </location>
</feature>
<organism evidence="2 3">
    <name type="scientific">Elysia marginata</name>
    <dbReference type="NCBI Taxonomy" id="1093978"/>
    <lineage>
        <taxon>Eukaryota</taxon>
        <taxon>Metazoa</taxon>
        <taxon>Spiralia</taxon>
        <taxon>Lophotrochozoa</taxon>
        <taxon>Mollusca</taxon>
        <taxon>Gastropoda</taxon>
        <taxon>Heterobranchia</taxon>
        <taxon>Euthyneura</taxon>
        <taxon>Panpulmonata</taxon>
        <taxon>Sacoglossa</taxon>
        <taxon>Placobranchoidea</taxon>
        <taxon>Plakobranchidae</taxon>
        <taxon>Elysia</taxon>
    </lineage>
</organism>
<feature type="compositionally biased region" description="Polar residues" evidence="1">
    <location>
        <begin position="28"/>
        <end position="42"/>
    </location>
</feature>
<reference evidence="2 3" key="1">
    <citation type="journal article" date="2021" name="Elife">
        <title>Chloroplast acquisition without the gene transfer in kleptoplastic sea slugs, Plakobranchus ocellatus.</title>
        <authorList>
            <person name="Maeda T."/>
            <person name="Takahashi S."/>
            <person name="Yoshida T."/>
            <person name="Shimamura S."/>
            <person name="Takaki Y."/>
            <person name="Nagai Y."/>
            <person name="Toyoda A."/>
            <person name="Suzuki Y."/>
            <person name="Arimoto A."/>
            <person name="Ishii H."/>
            <person name="Satoh N."/>
            <person name="Nishiyama T."/>
            <person name="Hasebe M."/>
            <person name="Maruyama T."/>
            <person name="Minagawa J."/>
            <person name="Obokata J."/>
            <person name="Shigenobu S."/>
        </authorList>
    </citation>
    <scope>NUCLEOTIDE SEQUENCE [LARGE SCALE GENOMIC DNA]</scope>
</reference>
<dbReference type="AlphaFoldDB" id="A0AAV4IV13"/>
<comment type="caution">
    <text evidence="2">The sequence shown here is derived from an EMBL/GenBank/DDBJ whole genome shotgun (WGS) entry which is preliminary data.</text>
</comment>
<proteinExistence type="predicted"/>
<feature type="compositionally biased region" description="Low complexity" evidence="1">
    <location>
        <begin position="298"/>
        <end position="309"/>
    </location>
</feature>
<dbReference type="Gene3D" id="1.10.260.100">
    <property type="match status" value="2"/>
</dbReference>
<gene>
    <name evidence="2" type="ORF">ElyMa_006695500</name>
</gene>
<accession>A0AAV4IV13</accession>
<dbReference type="EMBL" id="BMAT01013402">
    <property type="protein sequence ID" value="GFS12366.1"/>
    <property type="molecule type" value="Genomic_DNA"/>
</dbReference>
<feature type="region of interest" description="Disordered" evidence="1">
    <location>
        <begin position="22"/>
        <end position="143"/>
    </location>
</feature>
<protein>
    <submittedName>
        <fullName evidence="2">Phosphatidylinositol 3-kinase vps34</fullName>
    </submittedName>
</protein>
<evidence type="ECO:0000256" key="1">
    <source>
        <dbReference type="SAM" id="MobiDB-lite"/>
    </source>
</evidence>
<feature type="compositionally biased region" description="Basic and acidic residues" evidence="1">
    <location>
        <begin position="284"/>
        <end position="297"/>
    </location>
</feature>
<keyword evidence="3" id="KW-1185">Reference proteome</keyword>
<feature type="compositionally biased region" description="Basic residues" evidence="1">
    <location>
        <begin position="43"/>
        <end position="52"/>
    </location>
</feature>
<dbReference type="Proteomes" id="UP000762676">
    <property type="component" value="Unassembled WGS sequence"/>
</dbReference>
<feature type="compositionally biased region" description="Low complexity" evidence="1">
    <location>
        <begin position="97"/>
        <end position="126"/>
    </location>
</feature>